<protein>
    <submittedName>
        <fullName evidence="4">Altronate dehydratase</fullName>
    </submittedName>
</protein>
<dbReference type="PANTHER" id="PTHR30536">
    <property type="entry name" value="ALTRONATE/GALACTARATE DEHYDRATASE"/>
    <property type="match status" value="1"/>
</dbReference>
<comment type="caution">
    <text evidence="4">The sequence shown here is derived from an EMBL/GenBank/DDBJ whole genome shotgun (WGS) entry which is preliminary data.</text>
</comment>
<dbReference type="InterPro" id="IPR048332">
    <property type="entry name" value="GD_AH_C"/>
</dbReference>
<evidence type="ECO:0000256" key="2">
    <source>
        <dbReference type="ARBA" id="ARBA00023239"/>
    </source>
</evidence>
<comment type="similarity">
    <text evidence="1">Belongs to the UxaA family.</text>
</comment>
<dbReference type="Pfam" id="PF04295">
    <property type="entry name" value="GD_AH_second"/>
    <property type="match status" value="1"/>
</dbReference>
<dbReference type="InterPro" id="IPR007392">
    <property type="entry name" value="GD_AH_second"/>
</dbReference>
<dbReference type="RefSeq" id="WP_209654850.1">
    <property type="nucleotide sequence ID" value="NZ_JAGJCB010000007.1"/>
</dbReference>
<keyword evidence="5" id="KW-1185">Reference proteome</keyword>
<dbReference type="Pfam" id="PF08666">
    <property type="entry name" value="SAF"/>
    <property type="match status" value="1"/>
</dbReference>
<evidence type="ECO:0000313" key="4">
    <source>
        <dbReference type="EMBL" id="MBP0904004.1"/>
    </source>
</evidence>
<evidence type="ECO:0000256" key="1">
    <source>
        <dbReference type="ARBA" id="ARBA00010986"/>
    </source>
</evidence>
<dbReference type="EMBL" id="JAGJCB010000007">
    <property type="protein sequence ID" value="MBP0904004.1"/>
    <property type="molecule type" value="Genomic_DNA"/>
</dbReference>
<sequence length="553" mass="59141">MKDQQKVLKIHAKDNVLVALTDLEKGATISFENKEYTLQSNIAAKHKFVTEDLAPGDSVYMYGVLVGKAKKAIAKGDLISTTNLVHDTEEYAVNDSKEKEVWQAPDVSNFINKTFKGYHRADGKVGTENNWLIIPLVFCQNRNVEVLKQALVEKLGYGKKQHLGLDVDALINDYKSGASTDAILEKNILVEGEDQSKNPLFPNVDGIKFLTHDGGCGGATSDAVTLCNLLAGYINNPNVAGATVLSLGCQHAQASILQDALNRMAADNKKPVYVLEQQQAVSEKELLAEAVKKTFVGLIEANKIERKPAPLSKLVIGLECGGSDGFSGISANPTLGYVSDLIVGLGGATVLSEFPELNGVEQELINRCTSPEKATKFSHIMSTYNSKAEALGAAFSMNPSPGNIKDGLITDAIKSAGAAKKGGTSPVEDVLDYTEQVTKSGLNLLCTPGNDVESTTGLAGSGCNIILFTTGLGTPTGNPITPVIKVSSNSKLFNKMPDIIDFNTGTIIEGSSTIEKAGEDLLDYVIEVASGKQTKARQLRQDDFIPWKRGMSL</sequence>
<dbReference type="InterPro" id="IPR013974">
    <property type="entry name" value="SAF"/>
</dbReference>
<dbReference type="PANTHER" id="PTHR30536:SF5">
    <property type="entry name" value="ALTRONATE DEHYDRATASE"/>
    <property type="match status" value="1"/>
</dbReference>
<organism evidence="4 5">
    <name type="scientific">Mariniflexile gromovii</name>
    <dbReference type="NCBI Taxonomy" id="362523"/>
    <lineage>
        <taxon>Bacteria</taxon>
        <taxon>Pseudomonadati</taxon>
        <taxon>Bacteroidota</taxon>
        <taxon>Flavobacteriia</taxon>
        <taxon>Flavobacteriales</taxon>
        <taxon>Flavobacteriaceae</taxon>
        <taxon>Mariniflexile</taxon>
    </lineage>
</organism>
<dbReference type="Gene3D" id="2.30.130.110">
    <property type="match status" value="1"/>
</dbReference>
<dbReference type="Proteomes" id="UP000670776">
    <property type="component" value="Unassembled WGS sequence"/>
</dbReference>
<proteinExistence type="inferred from homology"/>
<feature type="domain" description="SAF" evidence="3">
    <location>
        <begin position="14"/>
        <end position="85"/>
    </location>
</feature>
<dbReference type="InterPro" id="IPR052172">
    <property type="entry name" value="UxaA_altronate/galactarate_dh"/>
</dbReference>
<gene>
    <name evidence="4" type="ORF">J8H85_09195</name>
</gene>
<dbReference type="Pfam" id="PF20629">
    <property type="entry name" value="GD_AH_C"/>
    <property type="match status" value="1"/>
</dbReference>
<name>A0ABS4BTU7_9FLAO</name>
<evidence type="ECO:0000313" key="5">
    <source>
        <dbReference type="Proteomes" id="UP000670776"/>
    </source>
</evidence>
<evidence type="ECO:0000259" key="3">
    <source>
        <dbReference type="SMART" id="SM00858"/>
    </source>
</evidence>
<dbReference type="InterPro" id="IPR044144">
    <property type="entry name" value="SAF_UxaA/GarD"/>
</dbReference>
<accession>A0ABS4BTU7</accession>
<dbReference type="SMART" id="SM00858">
    <property type="entry name" value="SAF"/>
    <property type="match status" value="1"/>
</dbReference>
<keyword evidence="2" id="KW-0456">Lyase</keyword>
<reference evidence="4 5" key="1">
    <citation type="submission" date="2021-04" db="EMBL/GenBank/DDBJ databases">
        <title>Mariniflexile gromovii gen. nov., sp. nov., a gliding bacterium isolated from the sea urchin Strongylocentrotus intermedius.</title>
        <authorList>
            <person name="Ko S."/>
            <person name="Le V."/>
            <person name="Ahn C.-Y."/>
            <person name="Oh H.-M."/>
        </authorList>
    </citation>
    <scope>NUCLEOTIDE SEQUENCE [LARGE SCALE GENOMIC DNA]</scope>
    <source>
        <strain evidence="4 5">KCTC 12570</strain>
    </source>
</reference>
<dbReference type="CDD" id="cd11613">
    <property type="entry name" value="SAF_AH_GD"/>
    <property type="match status" value="1"/>
</dbReference>